<protein>
    <recommendedName>
        <fullName evidence="3">Ribosomal protein</fullName>
    </recommendedName>
</protein>
<evidence type="ECO:0008006" key="3">
    <source>
        <dbReference type="Google" id="ProtNLM"/>
    </source>
</evidence>
<accession>A0AAV5WF33</accession>
<evidence type="ECO:0000313" key="2">
    <source>
        <dbReference type="Proteomes" id="UP001432322"/>
    </source>
</evidence>
<feature type="non-terminal residue" evidence="1">
    <location>
        <position position="1"/>
    </location>
</feature>
<sequence>TVTFFSFSTRSIVHSCCCCYRLHLLLFSIFHLIRTQQQHFVVILTSDDDSLRKILSLCHIFAIIRVGGRREKTGLHREYVGITHKMRQNVGGD</sequence>
<dbReference type="EMBL" id="BTSY01000005">
    <property type="protein sequence ID" value="GMT29496.1"/>
    <property type="molecule type" value="Genomic_DNA"/>
</dbReference>
<organism evidence="1 2">
    <name type="scientific">Pristionchus fissidentatus</name>
    <dbReference type="NCBI Taxonomy" id="1538716"/>
    <lineage>
        <taxon>Eukaryota</taxon>
        <taxon>Metazoa</taxon>
        <taxon>Ecdysozoa</taxon>
        <taxon>Nematoda</taxon>
        <taxon>Chromadorea</taxon>
        <taxon>Rhabditida</taxon>
        <taxon>Rhabditina</taxon>
        <taxon>Diplogasteromorpha</taxon>
        <taxon>Diplogasteroidea</taxon>
        <taxon>Neodiplogasteridae</taxon>
        <taxon>Pristionchus</taxon>
    </lineage>
</organism>
<keyword evidence="2" id="KW-1185">Reference proteome</keyword>
<dbReference type="AlphaFoldDB" id="A0AAV5WF33"/>
<evidence type="ECO:0000313" key="1">
    <source>
        <dbReference type="EMBL" id="GMT29496.1"/>
    </source>
</evidence>
<gene>
    <name evidence="1" type="ORF">PFISCL1PPCAC_20793</name>
</gene>
<feature type="non-terminal residue" evidence="1">
    <location>
        <position position="93"/>
    </location>
</feature>
<proteinExistence type="predicted"/>
<dbReference type="Proteomes" id="UP001432322">
    <property type="component" value="Unassembled WGS sequence"/>
</dbReference>
<name>A0AAV5WF33_9BILA</name>
<reference evidence="1" key="1">
    <citation type="submission" date="2023-10" db="EMBL/GenBank/DDBJ databases">
        <title>Genome assembly of Pristionchus species.</title>
        <authorList>
            <person name="Yoshida K."/>
            <person name="Sommer R.J."/>
        </authorList>
    </citation>
    <scope>NUCLEOTIDE SEQUENCE</scope>
    <source>
        <strain evidence="1">RS5133</strain>
    </source>
</reference>
<comment type="caution">
    <text evidence="1">The sequence shown here is derived from an EMBL/GenBank/DDBJ whole genome shotgun (WGS) entry which is preliminary data.</text>
</comment>